<evidence type="ECO:0000256" key="2">
    <source>
        <dbReference type="SAM" id="SignalP"/>
    </source>
</evidence>
<dbReference type="EMBL" id="JADBJN010000002">
    <property type="protein sequence ID" value="KAG5679067.1"/>
    <property type="molecule type" value="Genomic_DNA"/>
</dbReference>
<dbReference type="AlphaFoldDB" id="A0A9J6CBE9"/>
<evidence type="ECO:0000313" key="3">
    <source>
        <dbReference type="EMBL" id="KAG5679067.1"/>
    </source>
</evidence>
<keyword evidence="4" id="KW-1185">Reference proteome</keyword>
<comment type="caution">
    <text evidence="3">The sequence shown here is derived from an EMBL/GenBank/DDBJ whole genome shotgun (WGS) entry which is preliminary data.</text>
</comment>
<feature type="chain" id="PRO_5039927936" evidence="2">
    <location>
        <begin position="23"/>
        <end position="317"/>
    </location>
</feature>
<dbReference type="OrthoDB" id="8068968at2759"/>
<evidence type="ECO:0000313" key="4">
    <source>
        <dbReference type="Proteomes" id="UP001107558"/>
    </source>
</evidence>
<evidence type="ECO:0000256" key="1">
    <source>
        <dbReference type="SAM" id="MobiDB-lite"/>
    </source>
</evidence>
<feature type="signal peptide" evidence="2">
    <location>
        <begin position="1"/>
        <end position="22"/>
    </location>
</feature>
<dbReference type="Proteomes" id="UP001107558">
    <property type="component" value="Chromosome 2"/>
</dbReference>
<feature type="region of interest" description="Disordered" evidence="1">
    <location>
        <begin position="179"/>
        <end position="222"/>
    </location>
</feature>
<reference evidence="3" key="1">
    <citation type="submission" date="2021-03" db="EMBL/GenBank/DDBJ databases">
        <title>Chromosome level genome of the anhydrobiotic midge Polypedilum vanderplanki.</title>
        <authorList>
            <person name="Yoshida Y."/>
            <person name="Kikawada T."/>
            <person name="Gusev O."/>
        </authorList>
    </citation>
    <scope>NUCLEOTIDE SEQUENCE</scope>
    <source>
        <strain evidence="3">NIAS01</strain>
        <tissue evidence="3">Whole body or cell culture</tissue>
    </source>
</reference>
<gene>
    <name evidence="3" type="ORF">PVAND_008664</name>
</gene>
<keyword evidence="2" id="KW-0732">Signal</keyword>
<accession>A0A9J6CBE9</accession>
<sequence length="317" mass="34377">MSVKFFIPLLLTVMLVYQQVSSGPALSSDFIEQENSCREVCGLCNCDGFYCIDECICECNINDTENLQCIADMKKECDKNGLEYELIMQESTKERFLRQIKAGPHPFKNFADSFVIMKQKRDNPVEPKAVAAPVDTIVGAKKDVSPTTSAPSSSRPIFTTGGSTLGAVRSFPVQPIVQPGYASQPASASTQKPSVDPSLGAPKPEEEGDAEKEKVGLSISPPFSMTSAALDNRLAFETLWGQSPSKMLISLRDSISHRRPSTAFPPLVFTLPTTSTARTFPTLPPLNSIDLSSLDLSSILGKAAPESVKDDEAEDEE</sequence>
<feature type="compositionally biased region" description="Polar residues" evidence="1">
    <location>
        <begin position="184"/>
        <end position="193"/>
    </location>
</feature>
<name>A0A9J6CBE9_POLVA</name>
<organism evidence="3 4">
    <name type="scientific">Polypedilum vanderplanki</name>
    <name type="common">Sleeping chironomid midge</name>
    <dbReference type="NCBI Taxonomy" id="319348"/>
    <lineage>
        <taxon>Eukaryota</taxon>
        <taxon>Metazoa</taxon>
        <taxon>Ecdysozoa</taxon>
        <taxon>Arthropoda</taxon>
        <taxon>Hexapoda</taxon>
        <taxon>Insecta</taxon>
        <taxon>Pterygota</taxon>
        <taxon>Neoptera</taxon>
        <taxon>Endopterygota</taxon>
        <taxon>Diptera</taxon>
        <taxon>Nematocera</taxon>
        <taxon>Chironomoidea</taxon>
        <taxon>Chironomidae</taxon>
        <taxon>Chironominae</taxon>
        <taxon>Polypedilum</taxon>
        <taxon>Polypedilum</taxon>
    </lineage>
</organism>
<proteinExistence type="predicted"/>
<protein>
    <submittedName>
        <fullName evidence="3">Uncharacterized protein</fullName>
    </submittedName>
</protein>